<dbReference type="AlphaFoldDB" id="A0A9P6QU84"/>
<reference evidence="1" key="1">
    <citation type="journal article" date="2020" name="Fungal Divers.">
        <title>Resolving the Mortierellaceae phylogeny through synthesis of multi-gene phylogenetics and phylogenomics.</title>
        <authorList>
            <person name="Vandepol N."/>
            <person name="Liber J."/>
            <person name="Desiro A."/>
            <person name="Na H."/>
            <person name="Kennedy M."/>
            <person name="Barry K."/>
            <person name="Grigoriev I.V."/>
            <person name="Miller A.N."/>
            <person name="O'Donnell K."/>
            <person name="Stajich J.E."/>
            <person name="Bonito G."/>
        </authorList>
    </citation>
    <scope>NUCLEOTIDE SEQUENCE</scope>
    <source>
        <strain evidence="1">NVP60</strain>
    </source>
</reference>
<evidence type="ECO:0000313" key="2">
    <source>
        <dbReference type="Proteomes" id="UP000823405"/>
    </source>
</evidence>
<comment type="caution">
    <text evidence="1">The sequence shown here is derived from an EMBL/GenBank/DDBJ whole genome shotgun (WGS) entry which is preliminary data.</text>
</comment>
<protein>
    <submittedName>
        <fullName evidence="1">Uncharacterized protein</fullName>
    </submittedName>
</protein>
<organism evidence="1 2">
    <name type="scientific">Linnemannia gamsii</name>
    <dbReference type="NCBI Taxonomy" id="64522"/>
    <lineage>
        <taxon>Eukaryota</taxon>
        <taxon>Fungi</taxon>
        <taxon>Fungi incertae sedis</taxon>
        <taxon>Mucoromycota</taxon>
        <taxon>Mortierellomycotina</taxon>
        <taxon>Mortierellomycetes</taxon>
        <taxon>Mortierellales</taxon>
        <taxon>Mortierellaceae</taxon>
        <taxon>Linnemannia</taxon>
    </lineage>
</organism>
<proteinExistence type="predicted"/>
<evidence type="ECO:0000313" key="1">
    <source>
        <dbReference type="EMBL" id="KAG0289783.1"/>
    </source>
</evidence>
<name>A0A9P6QU84_9FUNG</name>
<accession>A0A9P6QU84</accession>
<gene>
    <name evidence="1" type="ORF">BGZ97_006381</name>
</gene>
<dbReference type="EMBL" id="JAAAIN010002828">
    <property type="protein sequence ID" value="KAG0289783.1"/>
    <property type="molecule type" value="Genomic_DNA"/>
</dbReference>
<dbReference type="Proteomes" id="UP000823405">
    <property type="component" value="Unassembled WGS sequence"/>
</dbReference>
<sequence>MTACIQANAIIPIRTDFSVSSGKQTDWESYRIHIKNNIYNKLKTTNKEGLDWTWVADTIANSIIEKHKTQLDSNWLVRRSRNFTVLVDDYINRNNRTLLSYYGSFTVTEKNETFTRDWSIKISGNFEIKFLYLNLELLKTLEETLMAVPREKLLAARSTIFDRFLDY</sequence>
<keyword evidence="2" id="KW-1185">Reference proteome</keyword>